<accession>A0A290XG17</accession>
<feature type="transmembrane region" description="Helical" evidence="2">
    <location>
        <begin position="44"/>
        <end position="62"/>
    </location>
</feature>
<dbReference type="AlphaFoldDB" id="A0A290XG17"/>
<name>A0A290XG17_9GAMM</name>
<proteinExistence type="predicted"/>
<feature type="compositionally biased region" description="Low complexity" evidence="1">
    <location>
        <begin position="496"/>
        <end position="505"/>
    </location>
</feature>
<organism evidence="3 4">
    <name type="scientific">Luteimonas chenhongjianii</name>
    <dbReference type="NCBI Taxonomy" id="2006110"/>
    <lineage>
        <taxon>Bacteria</taxon>
        <taxon>Pseudomonadati</taxon>
        <taxon>Pseudomonadota</taxon>
        <taxon>Gammaproteobacteria</taxon>
        <taxon>Lysobacterales</taxon>
        <taxon>Lysobacteraceae</taxon>
        <taxon>Luteimonas</taxon>
    </lineage>
</organism>
<keyword evidence="4" id="KW-1185">Reference proteome</keyword>
<evidence type="ECO:0000256" key="2">
    <source>
        <dbReference type="SAM" id="Phobius"/>
    </source>
</evidence>
<sequence length="753" mass="80762">MNVATRLQRNLASIRRRALAIVLLLALPLALGLAALAWRVAGVAPAIAVAAVACVVAAVLALRRVRGFDRDWQARALDAARTDMDDSAALLFAAPATLAPLQQLQRARLQARIEADPSMPAPTPWPARALAAAWFGGALLVAAALWWPPSAPRETVTPSTSAKTGNAAALPVLRSQALEIRAPAYTGQAPRTQTELDAQAPAGATLRWTLHFAPQPRQVALQLHDGSEIAFVREDEAWVATLRLEQSWLYRVAVDGDIDGALTRAQPWRLDAVADRPPEIRVRRPEATLSTYAPGQRSWPLTFEASDDHGVAVDARLRISVTRGSGEGITFEDRTLSLRGRGEAGLKTFSTTLDPAALGIEQGGDLVAQLEVRDNRVPTPQTARSPSLILRWPPPAPIDADGLEGLARDVLPTYFRSQRQIIIDAEKLLAERPRIDPATFEARSDALGVDQRILRLRYGQFLGEESEGGAQPPPTADAAPPPPPRKPLPIDDFGQADAPAAPVEAAHAEGDGHAHDHDDDGPAGAASGNAPGAHADHDHGPRDATTFGRAEDVMASFGHTHDLPGAATMLDPATREVLRAALGEMWQSELQLRQYAPRAALPYANRALELIKQVQQADRIYLARVGATLPPVDLSRRLGGERDGITPRPVPAPATTDADVPALAWTALAWNGEADLAGLVAWTQAHPRQVDDPLALLATVDALQRDPACDDCRQALRAQLWRVLQRPLAAPVLRPAIDALGARYLDALQEDAP</sequence>
<evidence type="ECO:0000256" key="1">
    <source>
        <dbReference type="SAM" id="MobiDB-lite"/>
    </source>
</evidence>
<evidence type="ECO:0000313" key="3">
    <source>
        <dbReference type="EMBL" id="ATD68095.1"/>
    </source>
</evidence>
<evidence type="ECO:0008006" key="5">
    <source>
        <dbReference type="Google" id="ProtNLM"/>
    </source>
</evidence>
<protein>
    <recommendedName>
        <fullName evidence="5">DUF4175 domain-containing protein</fullName>
    </recommendedName>
</protein>
<keyword evidence="2" id="KW-1133">Transmembrane helix</keyword>
<feature type="compositionally biased region" description="Low complexity" evidence="1">
    <location>
        <begin position="522"/>
        <end position="533"/>
    </location>
</feature>
<dbReference type="OrthoDB" id="780137at2"/>
<feature type="compositionally biased region" description="Pro residues" evidence="1">
    <location>
        <begin position="471"/>
        <end position="487"/>
    </location>
</feature>
<gene>
    <name evidence="3" type="ORF">CNR27_12175</name>
</gene>
<keyword evidence="2" id="KW-0472">Membrane</keyword>
<dbReference type="Proteomes" id="UP000218968">
    <property type="component" value="Chromosome"/>
</dbReference>
<keyword evidence="2" id="KW-0812">Transmembrane</keyword>
<feature type="transmembrane region" description="Helical" evidence="2">
    <location>
        <begin position="129"/>
        <end position="147"/>
    </location>
</feature>
<dbReference type="KEGG" id="lum:CNR27_12175"/>
<reference evidence="4" key="1">
    <citation type="submission" date="2017-09" db="EMBL/GenBank/DDBJ databases">
        <title>Luteimonas liuhanmingii sp.nov., isolated from the intestinal contents of Tibetan Plateau Pika in Yushu, Qinghai Province, China.</title>
        <authorList>
            <person name="Gui Z."/>
        </authorList>
    </citation>
    <scope>NUCLEOTIDE SEQUENCE [LARGE SCALE GENOMIC DNA]</scope>
    <source>
        <strain evidence="4">100111</strain>
    </source>
</reference>
<feature type="region of interest" description="Disordered" evidence="1">
    <location>
        <begin position="464"/>
        <end position="545"/>
    </location>
</feature>
<evidence type="ECO:0000313" key="4">
    <source>
        <dbReference type="Proteomes" id="UP000218968"/>
    </source>
</evidence>
<dbReference type="EMBL" id="CP023406">
    <property type="protein sequence ID" value="ATD68095.1"/>
    <property type="molecule type" value="Genomic_DNA"/>
</dbReference>
<feature type="compositionally biased region" description="Basic and acidic residues" evidence="1">
    <location>
        <begin position="506"/>
        <end position="520"/>
    </location>
</feature>
<dbReference type="RefSeq" id="WP_096299142.1">
    <property type="nucleotide sequence ID" value="NZ_CP023406.1"/>
</dbReference>